<dbReference type="NCBIfam" id="TIGR01733">
    <property type="entry name" value="AA-adenyl-dom"/>
    <property type="match status" value="1"/>
</dbReference>
<evidence type="ECO:0000313" key="5">
    <source>
        <dbReference type="EMBL" id="GHG75714.1"/>
    </source>
</evidence>
<dbReference type="GO" id="GO:0044550">
    <property type="term" value="P:secondary metabolite biosynthetic process"/>
    <property type="evidence" value="ECO:0007669"/>
    <property type="project" value="TreeGrafter"/>
</dbReference>
<name>A0A919F3W1_9ACTN</name>
<dbReference type="GO" id="GO:0043041">
    <property type="term" value="P:amino acid activation for nonribosomal peptide biosynthetic process"/>
    <property type="evidence" value="ECO:0007669"/>
    <property type="project" value="TreeGrafter"/>
</dbReference>
<dbReference type="GO" id="GO:0031177">
    <property type="term" value="F:phosphopantetheine binding"/>
    <property type="evidence" value="ECO:0007669"/>
    <property type="project" value="TreeGrafter"/>
</dbReference>
<evidence type="ECO:0000256" key="3">
    <source>
        <dbReference type="SAM" id="MobiDB-lite"/>
    </source>
</evidence>
<dbReference type="SUPFAM" id="SSF47336">
    <property type="entry name" value="ACP-like"/>
    <property type="match status" value="1"/>
</dbReference>
<gene>
    <name evidence="5" type="ORF">GCM10018980_73270</name>
</gene>
<dbReference type="GO" id="GO:0005829">
    <property type="term" value="C:cytosol"/>
    <property type="evidence" value="ECO:0007669"/>
    <property type="project" value="TreeGrafter"/>
</dbReference>
<dbReference type="EMBL" id="BNBF01000039">
    <property type="protein sequence ID" value="GHG75714.1"/>
    <property type="molecule type" value="Genomic_DNA"/>
</dbReference>
<evidence type="ECO:0000259" key="4">
    <source>
        <dbReference type="PROSITE" id="PS50075"/>
    </source>
</evidence>
<dbReference type="Proteomes" id="UP000619355">
    <property type="component" value="Unassembled WGS sequence"/>
</dbReference>
<dbReference type="InterPro" id="IPR000873">
    <property type="entry name" value="AMP-dep_synth/lig_dom"/>
</dbReference>
<evidence type="ECO:0000313" key="6">
    <source>
        <dbReference type="Proteomes" id="UP000619355"/>
    </source>
</evidence>
<organism evidence="5 6">
    <name type="scientific">Streptomyces capoamus</name>
    <dbReference type="NCBI Taxonomy" id="68183"/>
    <lineage>
        <taxon>Bacteria</taxon>
        <taxon>Bacillati</taxon>
        <taxon>Actinomycetota</taxon>
        <taxon>Actinomycetes</taxon>
        <taxon>Kitasatosporales</taxon>
        <taxon>Streptomycetaceae</taxon>
        <taxon>Streptomyces</taxon>
    </lineage>
</organism>
<sequence length="1031" mass="106069">MLRTDQRRAGSGPGGGTGHARHCHAVRVRLGTHADAAALGQRLGALAPGVRLWREGVTDPVDGVRARGPVERELLRPVGPAPGLRAVLLEYGHGAADLVLVAHRDRYGRRALRALAHALTTTGDLPGTGGAGTGGAGAGDVDTDCVGAGGLGAGAPGAGDPRAGVAGAGGPGAGHSGDLGAAGAGEGGSGGAGAVGAGGGGSGGSGAAGARGGGSGAGGAGDGGSGWVRVDASPSWGLGEAGFGDGWVEQRLELPGDAAADPAGWLAALAVLLARYEPDEAPAVAVTGVDGVDDTTVLRPEPASWADEFGDLGAVTDWFRRRLAGGAQGEDAAVTAGLVLDLDDDGPDGDLASLPFLEPPFPLTVTVSRGGSGGPLTLCCHHLPDAVRPAVAVQFLRHLVEVHRQVTAMPWLPTAAVELFDKEERLRLAALGRPSGTLDSTPRRIDAVFAARAAERPTAVALSDGDGDRVTYGELERWSNRLAHGLRASGVRDGDLVGVCLERSAELVAVLLGILKAGAVYVPLDPAYPAERLAYTAEDSGLRVLVAAQDTAPFPAGGRPAAVVTPARLDGLGARGAASAPPSAGTPQDPAYVIYTSGSTGRPKGVLVPHANVVALLDATRAGFALGAADVWTFFHSVAFDFSVWEIWGCLMTGGHLVVVPYWVSRSPEQFRALLRETGATVLSQTPSAFAQLMEADRAHPADLAVRLVVFGGEPLDTRPLLPWFDRYPEERCRLVNMFGITETTVHVTAQDVTRREALRGSRSVGTALPGWYLYVLDAARRPVPPGVAGEIHVGGAGVALGYLGRPELTAERFVADPFTGRRMYRTGDRGRLLPDGRLEHLGRIDNQVKLRGFRIELDEIRSVLAECPGVAAAAVVLRQEDPADAATGRLDGYVVLADGEGGSVTAVREHAARILPGYMMPSTVTALPSLPMTANGKVDVGALPLPAAPAPGPRAAERTGDDLVDQLIELWGELFGVAVSASDDFFRLGGNSLLAVRMAAAMRARSLPALHPRTLYLNPTLGALAEALRT</sequence>
<dbReference type="InterPro" id="IPR020845">
    <property type="entry name" value="AMP-binding_CS"/>
</dbReference>
<evidence type="ECO:0000256" key="1">
    <source>
        <dbReference type="ARBA" id="ARBA00022450"/>
    </source>
</evidence>
<dbReference type="AlphaFoldDB" id="A0A919F3W1"/>
<dbReference type="InterPro" id="IPR045851">
    <property type="entry name" value="AMP-bd_C_sf"/>
</dbReference>
<dbReference type="Gene3D" id="3.40.50.12780">
    <property type="entry name" value="N-terminal domain of ligase-like"/>
    <property type="match status" value="1"/>
</dbReference>
<keyword evidence="1" id="KW-0596">Phosphopantetheine</keyword>
<keyword evidence="6" id="KW-1185">Reference proteome</keyword>
<proteinExistence type="predicted"/>
<dbReference type="InterPro" id="IPR006162">
    <property type="entry name" value="Ppantetheine_attach_site"/>
</dbReference>
<dbReference type="InterPro" id="IPR010071">
    <property type="entry name" value="AA_adenyl_dom"/>
</dbReference>
<dbReference type="InterPro" id="IPR020459">
    <property type="entry name" value="AMP-binding"/>
</dbReference>
<dbReference type="PROSITE" id="PS50075">
    <property type="entry name" value="CARRIER"/>
    <property type="match status" value="1"/>
</dbReference>
<dbReference type="CDD" id="cd17643">
    <property type="entry name" value="A_NRPS_Cytc1-like"/>
    <property type="match status" value="1"/>
</dbReference>
<dbReference type="RefSeq" id="WP_229900842.1">
    <property type="nucleotide sequence ID" value="NZ_BNBF01000039.1"/>
</dbReference>
<dbReference type="Pfam" id="PF13193">
    <property type="entry name" value="AMP-binding_C"/>
    <property type="match status" value="1"/>
</dbReference>
<feature type="region of interest" description="Disordered" evidence="3">
    <location>
        <begin position="1"/>
        <end position="21"/>
    </location>
</feature>
<dbReference type="Pfam" id="PF00550">
    <property type="entry name" value="PP-binding"/>
    <property type="match status" value="1"/>
</dbReference>
<feature type="region of interest" description="Disordered" evidence="3">
    <location>
        <begin position="198"/>
        <end position="228"/>
    </location>
</feature>
<keyword evidence="2" id="KW-0597">Phosphoprotein</keyword>
<feature type="compositionally biased region" description="Gly residues" evidence="3">
    <location>
        <begin position="198"/>
        <end position="226"/>
    </location>
</feature>
<dbReference type="InterPro" id="IPR036736">
    <property type="entry name" value="ACP-like_sf"/>
</dbReference>
<feature type="domain" description="Carrier" evidence="4">
    <location>
        <begin position="959"/>
        <end position="1031"/>
    </location>
</feature>
<dbReference type="FunFam" id="3.40.50.12780:FF:000012">
    <property type="entry name" value="Non-ribosomal peptide synthetase"/>
    <property type="match status" value="1"/>
</dbReference>
<dbReference type="Gene3D" id="3.30.300.30">
    <property type="match status" value="1"/>
</dbReference>
<dbReference type="SUPFAM" id="SSF56801">
    <property type="entry name" value="Acetyl-CoA synthetase-like"/>
    <property type="match status" value="1"/>
</dbReference>
<dbReference type="Pfam" id="PF00501">
    <property type="entry name" value="AMP-binding"/>
    <property type="match status" value="1"/>
</dbReference>
<dbReference type="Gene3D" id="1.10.1200.10">
    <property type="entry name" value="ACP-like"/>
    <property type="match status" value="1"/>
</dbReference>
<dbReference type="PROSITE" id="PS00012">
    <property type="entry name" value="PHOSPHOPANTETHEINE"/>
    <property type="match status" value="1"/>
</dbReference>
<dbReference type="FunFam" id="3.40.50.980:FF:000001">
    <property type="entry name" value="Non-ribosomal peptide synthetase"/>
    <property type="match status" value="1"/>
</dbReference>
<evidence type="ECO:0000256" key="2">
    <source>
        <dbReference type="ARBA" id="ARBA00022553"/>
    </source>
</evidence>
<dbReference type="PRINTS" id="PR00154">
    <property type="entry name" value="AMPBINDING"/>
</dbReference>
<dbReference type="InterPro" id="IPR025110">
    <property type="entry name" value="AMP-bd_C"/>
</dbReference>
<accession>A0A919F3W1</accession>
<protein>
    <recommendedName>
        <fullName evidence="4">Carrier domain-containing protein</fullName>
    </recommendedName>
</protein>
<dbReference type="InterPro" id="IPR009081">
    <property type="entry name" value="PP-bd_ACP"/>
</dbReference>
<comment type="caution">
    <text evidence="5">The sequence shown here is derived from an EMBL/GenBank/DDBJ whole genome shotgun (WGS) entry which is preliminary data.</text>
</comment>
<dbReference type="InterPro" id="IPR042099">
    <property type="entry name" value="ANL_N_sf"/>
</dbReference>
<dbReference type="PROSITE" id="PS00455">
    <property type="entry name" value="AMP_BINDING"/>
    <property type="match status" value="1"/>
</dbReference>
<dbReference type="PANTHER" id="PTHR45527:SF1">
    <property type="entry name" value="FATTY ACID SYNTHASE"/>
    <property type="match status" value="1"/>
</dbReference>
<dbReference type="PANTHER" id="PTHR45527">
    <property type="entry name" value="NONRIBOSOMAL PEPTIDE SYNTHETASE"/>
    <property type="match status" value="1"/>
</dbReference>
<reference evidence="6" key="1">
    <citation type="journal article" date="2019" name="Int. J. Syst. Evol. Microbiol.">
        <title>The Global Catalogue of Microorganisms (GCM) 10K type strain sequencing project: providing services to taxonomists for standard genome sequencing and annotation.</title>
        <authorList>
            <consortium name="The Broad Institute Genomics Platform"/>
            <consortium name="The Broad Institute Genome Sequencing Center for Infectious Disease"/>
            <person name="Wu L."/>
            <person name="Ma J."/>
        </authorList>
    </citation>
    <scope>NUCLEOTIDE SEQUENCE [LARGE SCALE GENOMIC DNA]</scope>
    <source>
        <strain evidence="6">JCM 4253</strain>
    </source>
</reference>